<dbReference type="PANTHER" id="PTHR24567">
    <property type="entry name" value="CRP FAMILY TRANSCRIPTIONAL REGULATORY PROTEIN"/>
    <property type="match status" value="1"/>
</dbReference>
<dbReference type="PANTHER" id="PTHR24567:SF26">
    <property type="entry name" value="REGULATORY PROTEIN YEIL"/>
    <property type="match status" value="1"/>
</dbReference>
<keyword evidence="3" id="KW-0804">Transcription</keyword>
<dbReference type="Pfam" id="PF13545">
    <property type="entry name" value="HTH_Crp_2"/>
    <property type="match status" value="1"/>
</dbReference>
<reference evidence="6" key="1">
    <citation type="submission" date="2016-11" db="EMBL/GenBank/DDBJ databases">
        <authorList>
            <person name="Varghese N."/>
            <person name="Submissions S."/>
        </authorList>
    </citation>
    <scope>NUCLEOTIDE SEQUENCE [LARGE SCALE GENOMIC DNA]</scope>
    <source>
        <strain evidence="6">DSM 12395</strain>
    </source>
</reference>
<dbReference type="SUPFAM" id="SSF51206">
    <property type="entry name" value="cAMP-binding domain-like"/>
    <property type="match status" value="1"/>
</dbReference>
<proteinExistence type="predicted"/>
<protein>
    <submittedName>
        <fullName evidence="5">cAMP-binding domain of CRP or a regulatory subunit of cAMP-dependent protein kinases</fullName>
    </submittedName>
</protein>
<dbReference type="InterPro" id="IPR036388">
    <property type="entry name" value="WH-like_DNA-bd_sf"/>
</dbReference>
<evidence type="ECO:0000259" key="4">
    <source>
        <dbReference type="PROSITE" id="PS51063"/>
    </source>
</evidence>
<name>A0A1M4UAM3_9FIRM</name>
<dbReference type="EMBL" id="FQUY01000002">
    <property type="protein sequence ID" value="SHE53600.1"/>
    <property type="molecule type" value="Genomic_DNA"/>
</dbReference>
<dbReference type="InterPro" id="IPR018490">
    <property type="entry name" value="cNMP-bd_dom_sf"/>
</dbReference>
<dbReference type="InterPro" id="IPR036390">
    <property type="entry name" value="WH_DNA-bd_sf"/>
</dbReference>
<organism evidence="5 6">
    <name type="scientific">Desulforamulus putei DSM 12395</name>
    <dbReference type="NCBI Taxonomy" id="1121429"/>
    <lineage>
        <taxon>Bacteria</taxon>
        <taxon>Bacillati</taxon>
        <taxon>Bacillota</taxon>
        <taxon>Clostridia</taxon>
        <taxon>Eubacteriales</taxon>
        <taxon>Peptococcaceae</taxon>
        <taxon>Desulforamulus</taxon>
    </lineage>
</organism>
<keyword evidence="6" id="KW-1185">Reference proteome</keyword>
<dbReference type="Gene3D" id="1.10.10.10">
    <property type="entry name" value="Winged helix-like DNA-binding domain superfamily/Winged helix DNA-binding domain"/>
    <property type="match status" value="1"/>
</dbReference>
<keyword evidence="1" id="KW-0805">Transcription regulation</keyword>
<dbReference type="Gene3D" id="2.60.120.10">
    <property type="entry name" value="Jelly Rolls"/>
    <property type="match status" value="1"/>
</dbReference>
<dbReference type="GO" id="GO:0005829">
    <property type="term" value="C:cytosol"/>
    <property type="evidence" value="ECO:0007669"/>
    <property type="project" value="TreeGrafter"/>
</dbReference>
<dbReference type="RefSeq" id="WP_238456932.1">
    <property type="nucleotide sequence ID" value="NZ_FQUY01000002.1"/>
</dbReference>
<gene>
    <name evidence="5" type="ORF">SAMN02745133_00639</name>
</gene>
<dbReference type="STRING" id="1121429.SAMN02745133_00639"/>
<dbReference type="GO" id="GO:0003677">
    <property type="term" value="F:DNA binding"/>
    <property type="evidence" value="ECO:0007669"/>
    <property type="project" value="UniProtKB-KW"/>
</dbReference>
<dbReference type="Proteomes" id="UP000184148">
    <property type="component" value="Unassembled WGS sequence"/>
</dbReference>
<dbReference type="SUPFAM" id="SSF46785">
    <property type="entry name" value="Winged helix' DNA-binding domain"/>
    <property type="match status" value="1"/>
</dbReference>
<dbReference type="Pfam" id="PF00027">
    <property type="entry name" value="cNMP_binding"/>
    <property type="match status" value="1"/>
</dbReference>
<sequence length="213" mass="24451">MFGSIQLEDLQEYQHYFTEYSFARKEVVFYPDKYNQFILLVLEGRIRVYLSYPMGKEFTLTILNPGDVYSGHTRTFGQAMEPVKVLAIPMNVFKDMLKKIPNLVFGLAAVLGDALKGSMDVIERLVFEEARVRLTSLLIDWAREHGVSTREGIVIKLDLTREEIASIIGSTRQTLANLFKDLTSQGFLEIQHKNILIKDIQGLKNYQALVREK</sequence>
<evidence type="ECO:0000313" key="5">
    <source>
        <dbReference type="EMBL" id="SHE53600.1"/>
    </source>
</evidence>
<keyword evidence="5" id="KW-0808">Transferase</keyword>
<dbReference type="InterPro" id="IPR014710">
    <property type="entry name" value="RmlC-like_jellyroll"/>
</dbReference>
<dbReference type="SMART" id="SM00419">
    <property type="entry name" value="HTH_CRP"/>
    <property type="match status" value="1"/>
</dbReference>
<evidence type="ECO:0000256" key="3">
    <source>
        <dbReference type="ARBA" id="ARBA00023163"/>
    </source>
</evidence>
<dbReference type="AlphaFoldDB" id="A0A1M4UAM3"/>
<dbReference type="CDD" id="cd00092">
    <property type="entry name" value="HTH_CRP"/>
    <property type="match status" value="1"/>
</dbReference>
<dbReference type="InterPro" id="IPR050397">
    <property type="entry name" value="Env_Response_Regulators"/>
</dbReference>
<dbReference type="InterPro" id="IPR012318">
    <property type="entry name" value="HTH_CRP"/>
</dbReference>
<dbReference type="GO" id="GO:0003700">
    <property type="term" value="F:DNA-binding transcription factor activity"/>
    <property type="evidence" value="ECO:0007669"/>
    <property type="project" value="TreeGrafter"/>
</dbReference>
<dbReference type="GO" id="GO:0016301">
    <property type="term" value="F:kinase activity"/>
    <property type="evidence" value="ECO:0007669"/>
    <property type="project" value="UniProtKB-KW"/>
</dbReference>
<dbReference type="InterPro" id="IPR000595">
    <property type="entry name" value="cNMP-bd_dom"/>
</dbReference>
<evidence type="ECO:0000256" key="2">
    <source>
        <dbReference type="ARBA" id="ARBA00023125"/>
    </source>
</evidence>
<evidence type="ECO:0000256" key="1">
    <source>
        <dbReference type="ARBA" id="ARBA00023015"/>
    </source>
</evidence>
<keyword evidence="2" id="KW-0238">DNA-binding</keyword>
<accession>A0A1M4UAM3</accession>
<dbReference type="CDD" id="cd00038">
    <property type="entry name" value="CAP_ED"/>
    <property type="match status" value="1"/>
</dbReference>
<keyword evidence="5" id="KW-0418">Kinase</keyword>
<evidence type="ECO:0000313" key="6">
    <source>
        <dbReference type="Proteomes" id="UP000184148"/>
    </source>
</evidence>
<feature type="domain" description="HTH crp-type" evidence="4">
    <location>
        <begin position="128"/>
        <end position="201"/>
    </location>
</feature>
<dbReference type="PROSITE" id="PS51063">
    <property type="entry name" value="HTH_CRP_2"/>
    <property type="match status" value="1"/>
</dbReference>